<dbReference type="Pfam" id="PF08713">
    <property type="entry name" value="DNA_alkylation"/>
    <property type="match status" value="1"/>
</dbReference>
<comment type="caution">
    <text evidence="1">The sequence shown here is derived from an EMBL/GenBank/DDBJ whole genome shotgun (WGS) entry which is preliminary data.</text>
</comment>
<proteinExistence type="predicted"/>
<evidence type="ECO:0000313" key="2">
    <source>
        <dbReference type="Proteomes" id="UP000480185"/>
    </source>
</evidence>
<dbReference type="OrthoDB" id="9775346at2"/>
<protein>
    <submittedName>
        <fullName evidence="1">DNA alkylation repair protein</fullName>
    </submittedName>
</protein>
<dbReference type="Proteomes" id="UP000480185">
    <property type="component" value="Unassembled WGS sequence"/>
</dbReference>
<dbReference type="CDD" id="cd07064">
    <property type="entry name" value="AlkD_like_1"/>
    <property type="match status" value="1"/>
</dbReference>
<reference evidence="1 2" key="1">
    <citation type="submission" date="2019-11" db="EMBL/GenBank/DDBJ databases">
        <authorList>
            <person name="Li J."/>
        </authorList>
    </citation>
    <scope>NUCLEOTIDE SEQUENCE [LARGE SCALE GENOMIC DNA]</scope>
    <source>
        <strain evidence="1 2">J4</strain>
    </source>
</reference>
<dbReference type="PANTHER" id="PTHR34070">
    <property type="entry name" value="ARMADILLO-TYPE FOLD"/>
    <property type="match status" value="1"/>
</dbReference>
<dbReference type="InterPro" id="IPR014825">
    <property type="entry name" value="DNA_alkylation"/>
</dbReference>
<keyword evidence="2" id="KW-1185">Reference proteome</keyword>
<dbReference type="PANTHER" id="PTHR34070:SF1">
    <property type="entry name" value="DNA ALKYLATION REPAIR PROTEIN"/>
    <property type="match status" value="1"/>
</dbReference>
<dbReference type="InterPro" id="IPR016024">
    <property type="entry name" value="ARM-type_fold"/>
</dbReference>
<dbReference type="EMBL" id="WJNH01000002">
    <property type="protein sequence ID" value="MRG85686.1"/>
    <property type="molecule type" value="Genomic_DNA"/>
</dbReference>
<dbReference type="AlphaFoldDB" id="A0A6G1X457"/>
<name>A0A6G1X457_9BACI</name>
<dbReference type="SUPFAM" id="SSF48371">
    <property type="entry name" value="ARM repeat"/>
    <property type="match status" value="1"/>
</dbReference>
<dbReference type="RefSeq" id="WP_153727602.1">
    <property type="nucleotide sequence ID" value="NZ_WJNH01000002.1"/>
</dbReference>
<dbReference type="Gene3D" id="1.25.40.290">
    <property type="entry name" value="ARM repeat domains"/>
    <property type="match status" value="1"/>
</dbReference>
<organism evidence="1 2">
    <name type="scientific">Salinibacillus xinjiangensis</name>
    <dbReference type="NCBI Taxonomy" id="1229268"/>
    <lineage>
        <taxon>Bacteria</taxon>
        <taxon>Bacillati</taxon>
        <taxon>Bacillota</taxon>
        <taxon>Bacilli</taxon>
        <taxon>Bacillales</taxon>
        <taxon>Bacillaceae</taxon>
        <taxon>Salinibacillus</taxon>
    </lineage>
</organism>
<dbReference type="Gene3D" id="1.20.1660.10">
    <property type="entry name" value="Hypothetical protein (EF3068)"/>
    <property type="match status" value="1"/>
</dbReference>
<accession>A0A6G1X457</accession>
<gene>
    <name evidence="1" type="ORF">GH754_04975</name>
</gene>
<sequence>MSTQIDLLVQLFEENRNEENTIPMQKYMRDQFPFFGIKTPLRSELLKKFYQETGIHKEPFQKDFVLALWEKDEREFQAVAVDYVVRFKKKLEQDDLKLMEYLITTKSWWDTVDAIAQHPVGTIACNFPAVIPSVIEKWAYGDNLWLRRSAIIFQLKYKENTNEELLYRYIKANANSKEFFIQKGIGWALREYSKTNPDSVQAFIAENELAKLSVREGSKYLNKRNNV</sequence>
<evidence type="ECO:0000313" key="1">
    <source>
        <dbReference type="EMBL" id="MRG85686.1"/>
    </source>
</evidence>